<reference evidence="3" key="1">
    <citation type="journal article" date="2017" name="Nat. Microbiol.">
        <title>Global analysis of biosynthetic gene clusters reveals vast potential of secondary metabolite production in Penicillium species.</title>
        <authorList>
            <person name="Nielsen J.C."/>
            <person name="Grijseels S."/>
            <person name="Prigent S."/>
            <person name="Ji B."/>
            <person name="Dainat J."/>
            <person name="Nielsen K.F."/>
            <person name="Frisvad J.C."/>
            <person name="Workman M."/>
            <person name="Nielsen J."/>
        </authorList>
    </citation>
    <scope>NUCLEOTIDE SEQUENCE [LARGE SCALE GENOMIC DNA]</scope>
    <source>
        <strain evidence="3">IBT 31811</strain>
    </source>
</reference>
<accession>A0A1V6Q852</accession>
<keyword evidence="3" id="KW-1185">Reference proteome</keyword>
<gene>
    <name evidence="2" type="ORF">PENANT_c010G11700</name>
</gene>
<dbReference type="Proteomes" id="UP000191672">
    <property type="component" value="Unassembled WGS sequence"/>
</dbReference>
<dbReference type="EMBL" id="MDYN01000010">
    <property type="protein sequence ID" value="OQD85413.1"/>
    <property type="molecule type" value="Genomic_DNA"/>
</dbReference>
<dbReference type="AlphaFoldDB" id="A0A1V6Q852"/>
<comment type="caution">
    <text evidence="2">The sequence shown here is derived from an EMBL/GenBank/DDBJ whole genome shotgun (WGS) entry which is preliminary data.</text>
</comment>
<sequence>MGEREMCVEEEEEVGSGDSVRLQRMHILSVAVAVASACSTQTQAFSGLPRVSKGETGPGDIAPSVSASQKHEFG</sequence>
<evidence type="ECO:0000256" key="1">
    <source>
        <dbReference type="SAM" id="MobiDB-lite"/>
    </source>
</evidence>
<feature type="region of interest" description="Disordered" evidence="1">
    <location>
        <begin position="47"/>
        <end position="74"/>
    </location>
</feature>
<protein>
    <submittedName>
        <fullName evidence="2">Uncharacterized protein</fullName>
    </submittedName>
</protein>
<proteinExistence type="predicted"/>
<organism evidence="2 3">
    <name type="scientific">Penicillium antarcticum</name>
    <dbReference type="NCBI Taxonomy" id="416450"/>
    <lineage>
        <taxon>Eukaryota</taxon>
        <taxon>Fungi</taxon>
        <taxon>Dikarya</taxon>
        <taxon>Ascomycota</taxon>
        <taxon>Pezizomycotina</taxon>
        <taxon>Eurotiomycetes</taxon>
        <taxon>Eurotiomycetidae</taxon>
        <taxon>Eurotiales</taxon>
        <taxon>Aspergillaceae</taxon>
        <taxon>Penicillium</taxon>
    </lineage>
</organism>
<name>A0A1V6Q852_9EURO</name>
<evidence type="ECO:0000313" key="3">
    <source>
        <dbReference type="Proteomes" id="UP000191672"/>
    </source>
</evidence>
<evidence type="ECO:0000313" key="2">
    <source>
        <dbReference type="EMBL" id="OQD85413.1"/>
    </source>
</evidence>